<dbReference type="PANTHER" id="PTHR42723:SF1">
    <property type="entry name" value="CHLOROPHYLL SYNTHASE, CHLOROPLASTIC"/>
    <property type="match status" value="1"/>
</dbReference>
<organism evidence="13 14">
    <name type="scientific">Methanothermococcus okinawensis</name>
    <dbReference type="NCBI Taxonomy" id="155863"/>
    <lineage>
        <taxon>Archaea</taxon>
        <taxon>Methanobacteriati</taxon>
        <taxon>Methanobacteriota</taxon>
        <taxon>Methanomada group</taxon>
        <taxon>Methanococci</taxon>
        <taxon>Methanococcales</taxon>
        <taxon>Methanococcaceae</taxon>
        <taxon>Methanothermococcus</taxon>
    </lineage>
</organism>
<evidence type="ECO:0000256" key="8">
    <source>
        <dbReference type="ARBA" id="ARBA00023098"/>
    </source>
</evidence>
<keyword evidence="3 12" id="KW-0444">Lipid biosynthesis</keyword>
<keyword evidence="2 12" id="KW-1003">Cell membrane</keyword>
<dbReference type="AlphaFoldDB" id="A0A832YSE2"/>
<keyword evidence="4 12" id="KW-0808">Transferase</keyword>
<gene>
    <name evidence="13" type="ORF">EYG76_00095</name>
</gene>
<evidence type="ECO:0000256" key="1">
    <source>
        <dbReference type="ARBA" id="ARBA00004651"/>
    </source>
</evidence>
<comment type="pathway">
    <text evidence="12">Membrane lipid metabolism; glycerophospholipid metabolism.</text>
</comment>
<evidence type="ECO:0000313" key="13">
    <source>
        <dbReference type="EMBL" id="HIP16694.1"/>
    </source>
</evidence>
<comment type="catalytic activity">
    <reaction evidence="12">
        <text>sn-3-O-(geranylgeranyl)glycerol 1-phosphate + (2E,6E,10E)-geranylgeranyl diphosphate = 2,3-bis-O-(geranylgeranyl)-sn-glycerol 1-phosphate + diphosphate</text>
        <dbReference type="Rhea" id="RHEA:18109"/>
        <dbReference type="ChEBI" id="CHEBI:33019"/>
        <dbReference type="ChEBI" id="CHEBI:57677"/>
        <dbReference type="ChEBI" id="CHEBI:58756"/>
        <dbReference type="ChEBI" id="CHEBI:58837"/>
        <dbReference type="EC" id="2.5.1.42"/>
    </reaction>
</comment>
<keyword evidence="11 12" id="KW-1208">Phospholipid metabolism</keyword>
<keyword evidence="5 12" id="KW-0812">Transmembrane</keyword>
<keyword evidence="6 12" id="KW-0460">Magnesium</keyword>
<dbReference type="PANTHER" id="PTHR42723">
    <property type="entry name" value="CHLOROPHYLL SYNTHASE"/>
    <property type="match status" value="1"/>
</dbReference>
<keyword evidence="10 12" id="KW-0594">Phospholipid biosynthesis</keyword>
<dbReference type="Gene3D" id="1.10.357.140">
    <property type="entry name" value="UbiA prenyltransferase"/>
    <property type="match status" value="1"/>
</dbReference>
<evidence type="ECO:0000256" key="9">
    <source>
        <dbReference type="ARBA" id="ARBA00023136"/>
    </source>
</evidence>
<feature type="transmembrane region" description="Helical" evidence="12">
    <location>
        <begin position="129"/>
        <end position="147"/>
    </location>
</feature>
<accession>A0A832YSE2</accession>
<dbReference type="Gene3D" id="1.20.120.1780">
    <property type="entry name" value="UbiA prenyltransferase"/>
    <property type="match status" value="1"/>
</dbReference>
<dbReference type="UniPathway" id="UPA00940"/>
<feature type="transmembrane region" description="Helical" evidence="12">
    <location>
        <begin position="194"/>
        <end position="212"/>
    </location>
</feature>
<dbReference type="EMBL" id="DQSV01000004">
    <property type="protein sequence ID" value="HIP16694.1"/>
    <property type="molecule type" value="Genomic_DNA"/>
</dbReference>
<evidence type="ECO:0000256" key="12">
    <source>
        <dbReference type="HAMAP-Rule" id="MF_01286"/>
    </source>
</evidence>
<comment type="caution">
    <text evidence="13">The sequence shown here is derived from an EMBL/GenBank/DDBJ whole genome shotgun (WGS) entry which is preliminary data.</text>
</comment>
<evidence type="ECO:0000313" key="14">
    <source>
        <dbReference type="Proteomes" id="UP000605144"/>
    </source>
</evidence>
<keyword evidence="7 12" id="KW-1133">Transmembrane helix</keyword>
<dbReference type="GO" id="GO:0005886">
    <property type="term" value="C:plasma membrane"/>
    <property type="evidence" value="ECO:0007669"/>
    <property type="project" value="UniProtKB-SubCell"/>
</dbReference>
<dbReference type="InterPro" id="IPR000537">
    <property type="entry name" value="UbiA_prenyltransferase"/>
</dbReference>
<dbReference type="GO" id="GO:0047295">
    <property type="term" value="F:geranylgeranylglycerol-phosphate geranylgeranyltransferase activity"/>
    <property type="evidence" value="ECO:0007669"/>
    <property type="project" value="UniProtKB-UniRule"/>
</dbReference>
<evidence type="ECO:0000256" key="6">
    <source>
        <dbReference type="ARBA" id="ARBA00022842"/>
    </source>
</evidence>
<evidence type="ECO:0000256" key="11">
    <source>
        <dbReference type="ARBA" id="ARBA00023264"/>
    </source>
</evidence>
<dbReference type="InterPro" id="IPR050475">
    <property type="entry name" value="Prenyltransferase_related"/>
</dbReference>
<dbReference type="HAMAP" id="MF_01286">
    <property type="entry name" value="DGGGP_synth"/>
    <property type="match status" value="1"/>
</dbReference>
<protein>
    <recommendedName>
        <fullName evidence="12">Digeranylgeranylglyceryl phosphate synthase</fullName>
        <shortName evidence="12">DGGGP synthase</shortName>
        <shortName evidence="12">DGGGPS</shortName>
        <ecNumber evidence="12">2.5.1.42</ecNumber>
    </recommendedName>
    <alternativeName>
        <fullName evidence="12">(S)-2,3-di-O-geranylgeranylglyceryl phosphate synthase</fullName>
    </alternativeName>
    <alternativeName>
        <fullName evidence="12">Geranylgeranylglycerol-phosphate geranylgeranyltransferase</fullName>
    </alternativeName>
</protein>
<comment type="subcellular location">
    <subcellularLocation>
        <location evidence="1 12">Cell membrane</location>
        <topology evidence="1 12">Multi-pass membrane protein</topology>
    </subcellularLocation>
</comment>
<dbReference type="Proteomes" id="UP000605144">
    <property type="component" value="Unassembled WGS sequence"/>
</dbReference>
<comment type="function">
    <text evidence="12">Prenyltransferase that catalyzes the transfer of the geranylgeranyl moiety of geranylgeranyl diphosphate (GGPP) to the C2 hydroxyl of (S)-3-O-geranylgeranylglyceryl phosphate (GGGP). This reaction is the second ether-bond-formation step in the biosynthesis of archaeal membrane lipids.</text>
</comment>
<dbReference type="Pfam" id="PF01040">
    <property type="entry name" value="UbiA"/>
    <property type="match status" value="1"/>
</dbReference>
<reference evidence="13" key="1">
    <citation type="journal article" date="2020" name="ISME J.">
        <title>Gammaproteobacteria mediating utilization of methyl-, sulfur- and petroleum organic compounds in deep ocean hydrothermal plumes.</title>
        <authorList>
            <person name="Zhou Z."/>
            <person name="Liu Y."/>
            <person name="Pan J."/>
            <person name="Cron B.R."/>
            <person name="Toner B.M."/>
            <person name="Anantharaman K."/>
            <person name="Breier J.A."/>
            <person name="Dick G.J."/>
            <person name="Li M."/>
        </authorList>
    </citation>
    <scope>NUCLEOTIDE SEQUENCE</scope>
    <source>
        <strain evidence="13">SZUA-1385</strain>
    </source>
</reference>
<feature type="transmembrane region" description="Helical" evidence="12">
    <location>
        <begin position="40"/>
        <end position="61"/>
    </location>
</feature>
<dbReference type="CDD" id="cd13961">
    <property type="entry name" value="PT_UbiA_DGGGPS"/>
    <property type="match status" value="1"/>
</dbReference>
<evidence type="ECO:0000256" key="5">
    <source>
        <dbReference type="ARBA" id="ARBA00022692"/>
    </source>
</evidence>
<name>A0A832YSE2_9EURY</name>
<feature type="transmembrane region" description="Helical" evidence="12">
    <location>
        <begin position="82"/>
        <end position="99"/>
    </location>
</feature>
<evidence type="ECO:0000256" key="3">
    <source>
        <dbReference type="ARBA" id="ARBA00022516"/>
    </source>
</evidence>
<comment type="cofactor">
    <cofactor evidence="12">
        <name>Mg(2+)</name>
        <dbReference type="ChEBI" id="CHEBI:18420"/>
    </cofactor>
</comment>
<evidence type="ECO:0000256" key="2">
    <source>
        <dbReference type="ARBA" id="ARBA00022475"/>
    </source>
</evidence>
<dbReference type="EC" id="2.5.1.42" evidence="12"/>
<proteinExistence type="inferred from homology"/>
<comment type="similarity">
    <text evidence="12">Belongs to the UbiA prenyltransferase family. DGGGP synthase subfamily.</text>
</comment>
<dbReference type="GO" id="GO:0000287">
    <property type="term" value="F:magnesium ion binding"/>
    <property type="evidence" value="ECO:0007669"/>
    <property type="project" value="UniProtKB-UniRule"/>
</dbReference>
<dbReference type="GO" id="GO:0046474">
    <property type="term" value="P:glycerophospholipid biosynthetic process"/>
    <property type="evidence" value="ECO:0007669"/>
    <property type="project" value="UniProtKB-UniRule"/>
</dbReference>
<feature type="transmembrane region" description="Helical" evidence="12">
    <location>
        <begin position="260"/>
        <end position="277"/>
    </location>
</feature>
<dbReference type="InterPro" id="IPR023547">
    <property type="entry name" value="DGGGP_synth"/>
</dbReference>
<feature type="transmembrane region" description="Helical" evidence="12">
    <location>
        <begin position="12"/>
        <end position="34"/>
    </location>
</feature>
<evidence type="ECO:0000256" key="7">
    <source>
        <dbReference type="ARBA" id="ARBA00022989"/>
    </source>
</evidence>
<keyword evidence="8 12" id="KW-0443">Lipid metabolism</keyword>
<evidence type="ECO:0000256" key="4">
    <source>
        <dbReference type="ARBA" id="ARBA00022679"/>
    </source>
</evidence>
<dbReference type="InterPro" id="IPR044878">
    <property type="entry name" value="UbiA_sf"/>
</dbReference>
<keyword evidence="9 12" id="KW-0472">Membrane</keyword>
<sequence>MDIKHYMELMRVKNCLSASIGTLIAGLIASNFNIDLLPPILIAALVVFLICGYGNVINDIFDIEIDKINKPHRPLPSNRISLKNAKLFSFLLLITGLLFSLFNKVCFLIALINAVVLYVYAKRYKKNKIVGNLLVAYLTGSIFLFGGAAVNNILITLILFLCALFATWSREIIKDFEDMEGDIKEGVVSLPIKYGIKSLHIAGILLIIAILLSPLPYIMGIFGFFYLYSIILCDIMFIYSFMGLMKNPSKKNAERVSKEIKLIMNFILISFVMGTLLK</sequence>
<feature type="transmembrane region" description="Helical" evidence="12">
    <location>
        <begin position="218"/>
        <end position="239"/>
    </location>
</feature>
<evidence type="ECO:0000256" key="10">
    <source>
        <dbReference type="ARBA" id="ARBA00023209"/>
    </source>
</evidence>